<evidence type="ECO:0000313" key="2">
    <source>
        <dbReference type="EMBL" id="MFI1463054.1"/>
    </source>
</evidence>
<dbReference type="Pfam" id="PF04754">
    <property type="entry name" value="Transposase_31"/>
    <property type="match status" value="1"/>
</dbReference>
<dbReference type="InterPro" id="IPR006842">
    <property type="entry name" value="Transposase_31"/>
</dbReference>
<dbReference type="InterPro" id="IPR051699">
    <property type="entry name" value="Rpn/YhgA-like_nuclease"/>
</dbReference>
<protein>
    <submittedName>
        <fullName evidence="2">Rpn family recombination-promoting nuclease/putative transposase</fullName>
    </submittedName>
</protein>
<evidence type="ECO:0000259" key="1">
    <source>
        <dbReference type="Pfam" id="PF04754"/>
    </source>
</evidence>
<dbReference type="EMBL" id="JBIRUQ010000005">
    <property type="protein sequence ID" value="MFI1463054.1"/>
    <property type="molecule type" value="Genomic_DNA"/>
</dbReference>
<organism evidence="2 3">
    <name type="scientific">Nocardia carnea</name>
    <dbReference type="NCBI Taxonomy" id="37328"/>
    <lineage>
        <taxon>Bacteria</taxon>
        <taxon>Bacillati</taxon>
        <taxon>Actinomycetota</taxon>
        <taxon>Actinomycetes</taxon>
        <taxon>Mycobacteriales</taxon>
        <taxon>Nocardiaceae</taxon>
        <taxon>Nocardia</taxon>
    </lineage>
</organism>
<reference evidence="2 3" key="1">
    <citation type="submission" date="2024-10" db="EMBL/GenBank/DDBJ databases">
        <title>The Natural Products Discovery Center: Release of the First 8490 Sequenced Strains for Exploring Actinobacteria Biosynthetic Diversity.</title>
        <authorList>
            <person name="Kalkreuter E."/>
            <person name="Kautsar S.A."/>
            <person name="Yang D."/>
            <person name="Bader C.D."/>
            <person name="Teijaro C.N."/>
            <person name="Fluegel L."/>
            <person name="Davis C.M."/>
            <person name="Simpson J.R."/>
            <person name="Lauterbach L."/>
            <person name="Steele A.D."/>
            <person name="Gui C."/>
            <person name="Meng S."/>
            <person name="Li G."/>
            <person name="Viehrig K."/>
            <person name="Ye F."/>
            <person name="Su P."/>
            <person name="Kiefer A.F."/>
            <person name="Nichols A."/>
            <person name="Cepeda A.J."/>
            <person name="Yan W."/>
            <person name="Fan B."/>
            <person name="Jiang Y."/>
            <person name="Adhikari A."/>
            <person name="Zheng C.-J."/>
            <person name="Schuster L."/>
            <person name="Cowan T.M."/>
            <person name="Smanski M.J."/>
            <person name="Chevrette M.G."/>
            <person name="De Carvalho L.P.S."/>
            <person name="Shen B."/>
        </authorList>
    </citation>
    <scope>NUCLEOTIDE SEQUENCE [LARGE SCALE GENOMIC DNA]</scope>
    <source>
        <strain evidence="2 3">NPDC020568</strain>
    </source>
</reference>
<dbReference type="GeneID" id="93507049"/>
<dbReference type="PANTHER" id="PTHR34611:SF2">
    <property type="entry name" value="INACTIVE RECOMBINATION-PROMOTING NUCLEASE-LIKE PROTEIN RPNE-RELATED"/>
    <property type="match status" value="1"/>
</dbReference>
<dbReference type="Proteomes" id="UP001611263">
    <property type="component" value="Unassembled WGS sequence"/>
</dbReference>
<dbReference type="RefSeq" id="WP_033243475.1">
    <property type="nucleotide sequence ID" value="NZ_JBIRUQ010000005.1"/>
</dbReference>
<evidence type="ECO:0000313" key="3">
    <source>
        <dbReference type="Proteomes" id="UP001611263"/>
    </source>
</evidence>
<comment type="caution">
    <text evidence="2">The sequence shown here is derived from an EMBL/GenBank/DDBJ whole genome shotgun (WGS) entry which is preliminary data.</text>
</comment>
<accession>A0ABW7TU04</accession>
<sequence>MSEQRGGPHDAFFRGIMANRDNAASEIRVKFTEEIGEQFSARIHWQELERMPTDYIHPDLRDRYSDLLYRTRLDNHPAFIYVLMEHQSSSDTFMAFRVLDYMVGIWRQYLADNKHAHEHGGRLPPIIPLVVHNSPRGRRWTAPTELAELIDVDPDTRTALGPYLPSLRFLLDDVSTIDLDALRRRELTSAARLLLVLQKIATGNTGLDRAMLDWLDDLRALGEGPDPVGVYRMVFTTC</sequence>
<keyword evidence="3" id="KW-1185">Reference proteome</keyword>
<name>A0ABW7TU04_9NOCA</name>
<proteinExistence type="predicted"/>
<feature type="domain" description="Transposase (putative) YhgA-like" evidence="1">
    <location>
        <begin position="8"/>
        <end position="202"/>
    </location>
</feature>
<gene>
    <name evidence="2" type="ORF">ACH4WX_20250</name>
</gene>
<dbReference type="PANTHER" id="PTHR34611">
    <property type="match status" value="1"/>
</dbReference>